<comment type="caution">
    <text evidence="1">The sequence shown here is derived from an EMBL/GenBank/DDBJ whole genome shotgun (WGS) entry which is preliminary data.</text>
</comment>
<proteinExistence type="predicted"/>
<evidence type="ECO:0000313" key="1">
    <source>
        <dbReference type="EMBL" id="KAJ9092189.1"/>
    </source>
</evidence>
<reference evidence="1" key="1">
    <citation type="submission" date="2023-04" db="EMBL/GenBank/DDBJ databases">
        <title>Draft Genome sequencing of Naganishia species isolated from polar environments using Oxford Nanopore Technology.</title>
        <authorList>
            <person name="Leo P."/>
            <person name="Venkateswaran K."/>
        </authorList>
    </citation>
    <scope>NUCLEOTIDE SEQUENCE</scope>
    <source>
        <strain evidence="1">MNA-CCFEE 5423</strain>
    </source>
</reference>
<protein>
    <submittedName>
        <fullName evidence="1">Uncharacterized protein</fullName>
    </submittedName>
</protein>
<dbReference type="EMBL" id="JASBWT010000041">
    <property type="protein sequence ID" value="KAJ9092189.1"/>
    <property type="molecule type" value="Genomic_DNA"/>
</dbReference>
<sequence>MGDRTTSNAHIKPTGSTTKVSPLTETQNIQEIDIGLLDDMKLVVRERVGEHLKSVRNHFDSLYANIDLVSEINKSLQTRLNKVTTSPEEERTLNADLAWQVKAWTPLELRESRSPPCR</sequence>
<organism evidence="1 2">
    <name type="scientific">Naganishia friedmannii</name>
    <dbReference type="NCBI Taxonomy" id="89922"/>
    <lineage>
        <taxon>Eukaryota</taxon>
        <taxon>Fungi</taxon>
        <taxon>Dikarya</taxon>
        <taxon>Basidiomycota</taxon>
        <taxon>Agaricomycotina</taxon>
        <taxon>Tremellomycetes</taxon>
        <taxon>Filobasidiales</taxon>
        <taxon>Filobasidiaceae</taxon>
        <taxon>Naganishia</taxon>
    </lineage>
</organism>
<name>A0ACC2UZL7_9TREE</name>
<accession>A0ACC2UZL7</accession>
<dbReference type="Proteomes" id="UP001227268">
    <property type="component" value="Unassembled WGS sequence"/>
</dbReference>
<evidence type="ECO:0000313" key="2">
    <source>
        <dbReference type="Proteomes" id="UP001227268"/>
    </source>
</evidence>
<gene>
    <name evidence="1" type="ORF">QFC21_006934</name>
</gene>
<keyword evidence="2" id="KW-1185">Reference proteome</keyword>